<proteinExistence type="predicted"/>
<reference evidence="2 3" key="1">
    <citation type="submission" date="2016-10" db="EMBL/GenBank/DDBJ databases">
        <authorList>
            <person name="de Groot N.N."/>
        </authorList>
    </citation>
    <scope>NUCLEOTIDE SEQUENCE [LARGE SCALE GENOMIC DNA]</scope>
    <source>
        <strain evidence="2 3">DSM 16619</strain>
    </source>
</reference>
<feature type="transmembrane region" description="Helical" evidence="1">
    <location>
        <begin position="152"/>
        <end position="179"/>
    </location>
</feature>
<evidence type="ECO:0000256" key="1">
    <source>
        <dbReference type="SAM" id="Phobius"/>
    </source>
</evidence>
<feature type="transmembrane region" description="Helical" evidence="1">
    <location>
        <begin position="34"/>
        <end position="55"/>
    </location>
</feature>
<keyword evidence="3" id="KW-1185">Reference proteome</keyword>
<dbReference type="AlphaFoldDB" id="A0A1G7FPP6"/>
<evidence type="ECO:0000313" key="2">
    <source>
        <dbReference type="EMBL" id="SDE77890.1"/>
    </source>
</evidence>
<keyword evidence="1" id="KW-0472">Membrane</keyword>
<evidence type="ECO:0000313" key="3">
    <source>
        <dbReference type="Proteomes" id="UP000198781"/>
    </source>
</evidence>
<dbReference type="EMBL" id="FMZC01000040">
    <property type="protein sequence ID" value="SDE77890.1"/>
    <property type="molecule type" value="Genomic_DNA"/>
</dbReference>
<accession>A0A1G7FPP6</accession>
<sequence length="200" mass="23325">MVIFQRRQKIAPHCFLPGQPVRVLTFLRNNIMKYIFWALLITPLSPLFVVLIFHFYSPSLMGDAFDRAVNGLTPLLRMFFVALCVIWMPFYLTRTGFKNSFAKWVAFLVGCAILLINPFSNILTIPIEKIHLISRSWFDGLSYYNFNLYLKLFIKGSLLTIAMLFFPMIFSSLSFLVMWKIEKLIFLNKSKLSELKKNGD</sequence>
<feature type="transmembrane region" description="Helical" evidence="1">
    <location>
        <begin position="104"/>
        <end position="127"/>
    </location>
</feature>
<keyword evidence="1" id="KW-0812">Transmembrane</keyword>
<feature type="transmembrane region" description="Helical" evidence="1">
    <location>
        <begin position="75"/>
        <end position="92"/>
    </location>
</feature>
<organism evidence="2 3">
    <name type="scientific">Paracidovorax valerianellae</name>
    <dbReference type="NCBI Taxonomy" id="187868"/>
    <lineage>
        <taxon>Bacteria</taxon>
        <taxon>Pseudomonadati</taxon>
        <taxon>Pseudomonadota</taxon>
        <taxon>Betaproteobacteria</taxon>
        <taxon>Burkholderiales</taxon>
        <taxon>Comamonadaceae</taxon>
        <taxon>Paracidovorax</taxon>
    </lineage>
</organism>
<protein>
    <submittedName>
        <fullName evidence="2">Uncharacterized protein</fullName>
    </submittedName>
</protein>
<gene>
    <name evidence="2" type="ORF">SAMN05192589_1402</name>
</gene>
<dbReference type="Proteomes" id="UP000198781">
    <property type="component" value="Unassembled WGS sequence"/>
</dbReference>
<name>A0A1G7FPP6_9BURK</name>
<keyword evidence="1" id="KW-1133">Transmembrane helix</keyword>